<name>A0A0C9VMD9_SPHS4</name>
<sequence>MLKAIKLSITFDKPYGACIWVICLCMFWGMMRAGEAMVITQKNFNGKLHLKRSDIFFDKDTDGKLYARLDLPSAKTARPGKTQSAFITEQGDFCPIAALRNLFTVVPARASDLLFCWRDKKGGIKPMVKQTALKCINVILN</sequence>
<proteinExistence type="predicted"/>
<organism evidence="2 3">
    <name type="scientific">Sphaerobolus stellatus (strain SS14)</name>
    <dbReference type="NCBI Taxonomy" id="990650"/>
    <lineage>
        <taxon>Eukaryota</taxon>
        <taxon>Fungi</taxon>
        <taxon>Dikarya</taxon>
        <taxon>Basidiomycota</taxon>
        <taxon>Agaricomycotina</taxon>
        <taxon>Agaricomycetes</taxon>
        <taxon>Phallomycetidae</taxon>
        <taxon>Geastrales</taxon>
        <taxon>Sphaerobolaceae</taxon>
        <taxon>Sphaerobolus</taxon>
    </lineage>
</organism>
<evidence type="ECO:0000313" key="3">
    <source>
        <dbReference type="Proteomes" id="UP000054279"/>
    </source>
</evidence>
<dbReference type="Proteomes" id="UP000054279">
    <property type="component" value="Unassembled WGS sequence"/>
</dbReference>
<dbReference type="SUPFAM" id="SSF56349">
    <property type="entry name" value="DNA breaking-rejoining enzymes"/>
    <property type="match status" value="1"/>
</dbReference>
<gene>
    <name evidence="2" type="ORF">M422DRAFT_253767</name>
</gene>
<accession>A0A0C9VMD9</accession>
<dbReference type="EMBL" id="KN837126">
    <property type="protein sequence ID" value="KIJ42977.1"/>
    <property type="molecule type" value="Genomic_DNA"/>
</dbReference>
<keyword evidence="3" id="KW-1185">Reference proteome</keyword>
<evidence type="ECO:0000256" key="1">
    <source>
        <dbReference type="ARBA" id="ARBA00023172"/>
    </source>
</evidence>
<evidence type="ECO:0000313" key="2">
    <source>
        <dbReference type="EMBL" id="KIJ42977.1"/>
    </source>
</evidence>
<dbReference type="AlphaFoldDB" id="A0A0C9VMD9"/>
<keyword evidence="1" id="KW-0233">DNA recombination</keyword>
<dbReference type="HOGENOM" id="CLU_003292_1_2_1"/>
<dbReference type="GO" id="GO:0006310">
    <property type="term" value="P:DNA recombination"/>
    <property type="evidence" value="ECO:0007669"/>
    <property type="project" value="UniProtKB-KW"/>
</dbReference>
<dbReference type="GO" id="GO:0015074">
    <property type="term" value="P:DNA integration"/>
    <property type="evidence" value="ECO:0007669"/>
    <property type="project" value="InterPro"/>
</dbReference>
<protein>
    <submittedName>
        <fullName evidence="2">Uncharacterized protein</fullName>
    </submittedName>
</protein>
<dbReference type="Gene3D" id="1.10.443.10">
    <property type="entry name" value="Intergrase catalytic core"/>
    <property type="match status" value="1"/>
</dbReference>
<reference evidence="2 3" key="1">
    <citation type="submission" date="2014-06" db="EMBL/GenBank/DDBJ databases">
        <title>Evolutionary Origins and Diversification of the Mycorrhizal Mutualists.</title>
        <authorList>
            <consortium name="DOE Joint Genome Institute"/>
            <consortium name="Mycorrhizal Genomics Consortium"/>
            <person name="Kohler A."/>
            <person name="Kuo A."/>
            <person name="Nagy L.G."/>
            <person name="Floudas D."/>
            <person name="Copeland A."/>
            <person name="Barry K.W."/>
            <person name="Cichocki N."/>
            <person name="Veneault-Fourrey C."/>
            <person name="LaButti K."/>
            <person name="Lindquist E.A."/>
            <person name="Lipzen A."/>
            <person name="Lundell T."/>
            <person name="Morin E."/>
            <person name="Murat C."/>
            <person name="Riley R."/>
            <person name="Ohm R."/>
            <person name="Sun H."/>
            <person name="Tunlid A."/>
            <person name="Henrissat B."/>
            <person name="Grigoriev I.V."/>
            <person name="Hibbett D.S."/>
            <person name="Martin F."/>
        </authorList>
    </citation>
    <scope>NUCLEOTIDE SEQUENCE [LARGE SCALE GENOMIC DNA]</scope>
    <source>
        <strain evidence="2 3">SS14</strain>
    </source>
</reference>
<dbReference type="GO" id="GO:0003677">
    <property type="term" value="F:DNA binding"/>
    <property type="evidence" value="ECO:0007669"/>
    <property type="project" value="InterPro"/>
</dbReference>
<dbReference type="OrthoDB" id="3254696at2759"/>
<dbReference type="InterPro" id="IPR011010">
    <property type="entry name" value="DNA_brk_join_enz"/>
</dbReference>
<dbReference type="InterPro" id="IPR013762">
    <property type="entry name" value="Integrase-like_cat_sf"/>
</dbReference>